<dbReference type="Gene3D" id="3.40.50.2000">
    <property type="entry name" value="Glycogen Phosphorylase B"/>
    <property type="match status" value="2"/>
</dbReference>
<evidence type="ECO:0000313" key="5">
    <source>
        <dbReference type="Proteomes" id="UP000076603"/>
    </source>
</evidence>
<dbReference type="Pfam" id="PF00534">
    <property type="entry name" value="Glycos_transf_1"/>
    <property type="match status" value="1"/>
</dbReference>
<keyword evidence="1 4" id="KW-0808">Transferase</keyword>
<dbReference type="Proteomes" id="UP000076603">
    <property type="component" value="Unassembled WGS sequence"/>
</dbReference>
<dbReference type="Pfam" id="PF13579">
    <property type="entry name" value="Glyco_trans_4_4"/>
    <property type="match status" value="1"/>
</dbReference>
<gene>
    <name evidence="4" type="ORF">CLMAG_47190</name>
</gene>
<comment type="caution">
    <text evidence="4">The sequence shown here is derived from an EMBL/GenBank/DDBJ whole genome shotgun (WGS) entry which is preliminary data.</text>
</comment>
<sequence length="430" mass="49528">MADLKKKLLVYAHYYYPDVASTGQILKELCEGMKDKFDITVICVVPSYSGKVDEKYKTDKYYYENINGVKVIRVRVPEFTKGNKKSRIENLLVYFFRAVCSTLKLEKQDYIFTISQPPILGGVLGVIGKWVKGGKLIYNIQDFNPEQTVAVGYSKNKLILNMAMSIDKFSCKRADKVIVVGRDMQETLRNRFKNKNVPNNVFINNWIDEKEIYPLPDDNERVMAFKKKYGFENKIVVMYSGNIGLYYDLENLIKVIERFKDRDDVVFAFVGDGTKKQDIETYVNEHKLRNIKFIPYQDKADLIYSLNAGDVHWVVNAKGIKGVSVPSKLYGVMAAGKTVFGVLEEGSEARLIIEECGCGVCIEPVKYDEIYEELKKVIDNNDEYRRLGIKGKRYVDKYIKKDVAIRKYSREILCEDDVVVEVDAKERISI</sequence>
<dbReference type="OrthoDB" id="9811902at2"/>
<name>A0A162RCU3_9CLOT</name>
<dbReference type="AlphaFoldDB" id="A0A162RCU3"/>
<dbReference type="CDD" id="cd03794">
    <property type="entry name" value="GT4_WbuB-like"/>
    <property type="match status" value="1"/>
</dbReference>
<dbReference type="GO" id="GO:0009103">
    <property type="term" value="P:lipopolysaccharide biosynthetic process"/>
    <property type="evidence" value="ECO:0007669"/>
    <property type="project" value="TreeGrafter"/>
</dbReference>
<dbReference type="SUPFAM" id="SSF53756">
    <property type="entry name" value="UDP-Glycosyltransferase/glycogen phosphorylase"/>
    <property type="match status" value="1"/>
</dbReference>
<dbReference type="PANTHER" id="PTHR46401">
    <property type="entry name" value="GLYCOSYLTRANSFERASE WBBK-RELATED"/>
    <property type="match status" value="1"/>
</dbReference>
<evidence type="ECO:0000259" key="3">
    <source>
        <dbReference type="Pfam" id="PF13579"/>
    </source>
</evidence>
<dbReference type="STRING" id="1121326.CLMAG_47190"/>
<dbReference type="GO" id="GO:0016757">
    <property type="term" value="F:glycosyltransferase activity"/>
    <property type="evidence" value="ECO:0007669"/>
    <property type="project" value="InterPro"/>
</dbReference>
<organism evidence="4 5">
    <name type="scientific">Clostridium magnum DSM 2767</name>
    <dbReference type="NCBI Taxonomy" id="1121326"/>
    <lineage>
        <taxon>Bacteria</taxon>
        <taxon>Bacillati</taxon>
        <taxon>Bacillota</taxon>
        <taxon>Clostridia</taxon>
        <taxon>Eubacteriales</taxon>
        <taxon>Clostridiaceae</taxon>
        <taxon>Clostridium</taxon>
    </lineage>
</organism>
<dbReference type="EMBL" id="LWAE01000007">
    <property type="protein sequence ID" value="KZL89721.1"/>
    <property type="molecule type" value="Genomic_DNA"/>
</dbReference>
<feature type="domain" description="Glycosyl transferase family 1" evidence="2">
    <location>
        <begin position="226"/>
        <end position="393"/>
    </location>
</feature>
<evidence type="ECO:0000256" key="1">
    <source>
        <dbReference type="ARBA" id="ARBA00022679"/>
    </source>
</evidence>
<dbReference type="InterPro" id="IPR028098">
    <property type="entry name" value="Glyco_trans_4-like_N"/>
</dbReference>
<evidence type="ECO:0000313" key="4">
    <source>
        <dbReference type="EMBL" id="KZL89721.1"/>
    </source>
</evidence>
<dbReference type="PANTHER" id="PTHR46401:SF2">
    <property type="entry name" value="GLYCOSYLTRANSFERASE WBBK-RELATED"/>
    <property type="match status" value="1"/>
</dbReference>
<protein>
    <submittedName>
        <fullName evidence="4">Putative glycosyl transferase</fullName>
    </submittedName>
</protein>
<keyword evidence="5" id="KW-1185">Reference proteome</keyword>
<dbReference type="InterPro" id="IPR001296">
    <property type="entry name" value="Glyco_trans_1"/>
</dbReference>
<dbReference type="RefSeq" id="WP_066627863.1">
    <property type="nucleotide sequence ID" value="NZ_FQXL01000006.1"/>
</dbReference>
<feature type="domain" description="Glycosyltransferase subfamily 4-like N-terminal" evidence="3">
    <location>
        <begin position="25"/>
        <end position="192"/>
    </location>
</feature>
<evidence type="ECO:0000259" key="2">
    <source>
        <dbReference type="Pfam" id="PF00534"/>
    </source>
</evidence>
<proteinExistence type="predicted"/>
<dbReference type="PATRIC" id="fig|1121326.3.peg.4781"/>
<reference evidence="4 5" key="1">
    <citation type="submission" date="2016-04" db="EMBL/GenBank/DDBJ databases">
        <title>Genome sequence of Clostridium magnum DSM 2767.</title>
        <authorList>
            <person name="Poehlein A."/>
            <person name="Uhlig R."/>
            <person name="Fischer R."/>
            <person name="Bahl H."/>
            <person name="Daniel R."/>
        </authorList>
    </citation>
    <scope>NUCLEOTIDE SEQUENCE [LARGE SCALE GENOMIC DNA]</scope>
    <source>
        <strain evidence="4 5">DSM 2767</strain>
    </source>
</reference>
<accession>A0A162RCU3</accession>